<dbReference type="RefSeq" id="WP_099787357.1">
    <property type="nucleotide sequence ID" value="NZ_JBHLYV010000001.1"/>
</dbReference>
<accession>A0A2G8TLH8</accession>
<evidence type="ECO:0000256" key="1">
    <source>
        <dbReference type="SAM" id="SignalP"/>
    </source>
</evidence>
<feature type="signal peptide" evidence="1">
    <location>
        <begin position="1"/>
        <end position="23"/>
    </location>
</feature>
<reference evidence="2 3" key="1">
    <citation type="submission" date="2017-10" db="EMBL/GenBank/DDBJ databases">
        <title>Massilia psychrophilum sp. nov., a novel purple-pigmented bacterium isolated from Tianshan glacier, Xinjiang Municipality, China.</title>
        <authorList>
            <person name="Wang H."/>
        </authorList>
    </citation>
    <scope>NUCLEOTIDE SEQUENCE [LARGE SCALE GENOMIC DNA]</scope>
    <source>
        <strain evidence="2 3">JCM 30074</strain>
    </source>
</reference>
<dbReference type="PANTHER" id="PTHR30203:SF24">
    <property type="entry name" value="BLR4935 PROTEIN"/>
    <property type="match status" value="1"/>
</dbReference>
<keyword evidence="1" id="KW-0732">Signal</keyword>
<name>A0A2G8TLH8_9BURK</name>
<keyword evidence="2" id="KW-0808">Transferase</keyword>
<dbReference type="Gene3D" id="1.20.1600.10">
    <property type="entry name" value="Outer membrane efflux proteins (OEP)"/>
    <property type="match status" value="1"/>
</dbReference>
<dbReference type="EMBL" id="PDOC01000002">
    <property type="protein sequence ID" value="PIL46468.1"/>
    <property type="molecule type" value="Genomic_DNA"/>
</dbReference>
<dbReference type="GO" id="GO:0016740">
    <property type="term" value="F:transferase activity"/>
    <property type="evidence" value="ECO:0007669"/>
    <property type="project" value="UniProtKB-KW"/>
</dbReference>
<feature type="chain" id="PRO_5013654757" evidence="1">
    <location>
        <begin position="24"/>
        <end position="403"/>
    </location>
</feature>
<dbReference type="InterPro" id="IPR010131">
    <property type="entry name" value="MdtP/NodT-like"/>
</dbReference>
<dbReference type="GO" id="GO:0015562">
    <property type="term" value="F:efflux transmembrane transporter activity"/>
    <property type="evidence" value="ECO:0007669"/>
    <property type="project" value="InterPro"/>
</dbReference>
<protein>
    <submittedName>
        <fullName evidence="2">GNAT family acetyltransferase</fullName>
    </submittedName>
</protein>
<dbReference type="SUPFAM" id="SSF56954">
    <property type="entry name" value="Outer membrane efflux proteins (OEP)"/>
    <property type="match status" value="1"/>
</dbReference>
<dbReference type="Proteomes" id="UP000230390">
    <property type="component" value="Unassembled WGS sequence"/>
</dbReference>
<dbReference type="OrthoDB" id="8558511at2"/>
<keyword evidence="3" id="KW-1185">Reference proteome</keyword>
<comment type="caution">
    <text evidence="2">The sequence shown here is derived from an EMBL/GenBank/DDBJ whole genome shotgun (WGS) entry which is preliminary data.</text>
</comment>
<organism evidence="2 3">
    <name type="scientific">Massilia eurypsychrophila</name>
    <dbReference type="NCBI Taxonomy" id="1485217"/>
    <lineage>
        <taxon>Bacteria</taxon>
        <taxon>Pseudomonadati</taxon>
        <taxon>Pseudomonadota</taxon>
        <taxon>Betaproteobacteria</taxon>
        <taxon>Burkholderiales</taxon>
        <taxon>Oxalobacteraceae</taxon>
        <taxon>Telluria group</taxon>
        <taxon>Massilia</taxon>
    </lineage>
</organism>
<dbReference type="AlphaFoldDB" id="A0A2G8TLH8"/>
<dbReference type="PANTHER" id="PTHR30203">
    <property type="entry name" value="OUTER MEMBRANE CATION EFFLUX PROTEIN"/>
    <property type="match status" value="1"/>
</dbReference>
<gene>
    <name evidence="2" type="ORF">CR105_05215</name>
</gene>
<evidence type="ECO:0000313" key="3">
    <source>
        <dbReference type="Proteomes" id="UP000230390"/>
    </source>
</evidence>
<proteinExistence type="predicted"/>
<evidence type="ECO:0000313" key="2">
    <source>
        <dbReference type="EMBL" id="PIL46468.1"/>
    </source>
</evidence>
<sequence length="403" mass="43137">MRAFRLHLLFTVAVLVLPGAAAAAPEGATLASAVDSAWLRSVPARTLEARQGEVEAAGATARSWIAASPTLGLAQRSDRWTDQRDQRESEVSLSASVWLPGQRAARETLAVRSTEELAAQLRQARLAVAGEVRQRAWETAAAEEVLIEKRDHLQHLQELAEEVQRRVKAGDLARSDGLLAQQEALGARIDMTQAATKASEALARFRVLTGLRELPRLEPETIAEVAEPFNARLGAARASERRAEAALRVAEATRSAPPTIGLSYRHEQKGALPAPERSVGVALQIPLGSAARNRPVEALAQTQIATAAAEAAQAQAGIDADVAHALEQLSNVREGLEAAVARAAALREHAALIDKAFRVGERGLAEMLRARILSHEAGMTVRQQRVALGLAHAQLNQVRGILP</sequence>